<accession>A0ACB9MJD7</accession>
<protein>
    <submittedName>
        <fullName evidence="1">Uncharacterized protein</fullName>
    </submittedName>
</protein>
<proteinExistence type="predicted"/>
<comment type="caution">
    <text evidence="1">The sequence shown here is derived from an EMBL/GenBank/DDBJ whole genome shotgun (WGS) entry which is preliminary data.</text>
</comment>
<name>A0ACB9MJD7_BAUVA</name>
<keyword evidence="2" id="KW-1185">Reference proteome</keyword>
<organism evidence="1 2">
    <name type="scientific">Bauhinia variegata</name>
    <name type="common">Purple orchid tree</name>
    <name type="synonym">Phanera variegata</name>
    <dbReference type="NCBI Taxonomy" id="167791"/>
    <lineage>
        <taxon>Eukaryota</taxon>
        <taxon>Viridiplantae</taxon>
        <taxon>Streptophyta</taxon>
        <taxon>Embryophyta</taxon>
        <taxon>Tracheophyta</taxon>
        <taxon>Spermatophyta</taxon>
        <taxon>Magnoliopsida</taxon>
        <taxon>eudicotyledons</taxon>
        <taxon>Gunneridae</taxon>
        <taxon>Pentapetalae</taxon>
        <taxon>rosids</taxon>
        <taxon>fabids</taxon>
        <taxon>Fabales</taxon>
        <taxon>Fabaceae</taxon>
        <taxon>Cercidoideae</taxon>
        <taxon>Cercideae</taxon>
        <taxon>Bauhiniinae</taxon>
        <taxon>Bauhinia</taxon>
    </lineage>
</organism>
<sequence>MVVPAVQEESIKRHRKMVAAVTTTVLLILMVFVVFFGIYMRRRKFKETALSREKEDEATPEAMELPFFKFATIANATNDFSIDNKLGEGGFGPVYMGTLEDGEEIAVKRLFALLHFLIISPHLSSPPSMAAKSSSMVPDAYINMGSLPF</sequence>
<dbReference type="EMBL" id="CM039434">
    <property type="protein sequence ID" value="KAI4324157.1"/>
    <property type="molecule type" value="Genomic_DNA"/>
</dbReference>
<dbReference type="Proteomes" id="UP000828941">
    <property type="component" value="Chromosome 9"/>
</dbReference>
<evidence type="ECO:0000313" key="1">
    <source>
        <dbReference type="EMBL" id="KAI4324157.1"/>
    </source>
</evidence>
<gene>
    <name evidence="1" type="ORF">L6164_023717</name>
</gene>
<evidence type="ECO:0000313" key="2">
    <source>
        <dbReference type="Proteomes" id="UP000828941"/>
    </source>
</evidence>
<reference evidence="1 2" key="1">
    <citation type="journal article" date="2022" name="DNA Res.">
        <title>Chromosomal-level genome assembly of the orchid tree Bauhinia variegata (Leguminosae; Cercidoideae) supports the allotetraploid origin hypothesis of Bauhinia.</title>
        <authorList>
            <person name="Zhong Y."/>
            <person name="Chen Y."/>
            <person name="Zheng D."/>
            <person name="Pang J."/>
            <person name="Liu Y."/>
            <person name="Luo S."/>
            <person name="Meng S."/>
            <person name="Qian L."/>
            <person name="Wei D."/>
            <person name="Dai S."/>
            <person name="Zhou R."/>
        </authorList>
    </citation>
    <scope>NUCLEOTIDE SEQUENCE [LARGE SCALE GENOMIC DNA]</scope>
    <source>
        <strain evidence="1">BV-YZ2020</strain>
    </source>
</reference>